<dbReference type="EMBL" id="ANJA01004566">
    <property type="protein sequence ID" value="ETO58944.1"/>
    <property type="molecule type" value="Genomic_DNA"/>
</dbReference>
<comment type="caution">
    <text evidence="2">The sequence shown here is derived from an EMBL/GenBank/DDBJ whole genome shotgun (WGS) entry which is preliminary data.</text>
</comment>
<dbReference type="AlphaFoldDB" id="A0A080YX33"/>
<sequence length="124" mass="13347">EKILEQRECKEGCLDSGVTDEDVFEVRISGDSLDGGSASDGDGGDANEESARCPQELQGITEVMNTATWVQLVSGVGDDSSSTMTRETTIVSDRNRPSGDSSASYIATSETKTRPPFQRRYTLC</sequence>
<feature type="compositionally biased region" description="Polar residues" evidence="1">
    <location>
        <begin position="79"/>
        <end position="110"/>
    </location>
</feature>
<feature type="compositionally biased region" description="Low complexity" evidence="1">
    <location>
        <begin position="29"/>
        <end position="40"/>
    </location>
</feature>
<reference evidence="2 3" key="1">
    <citation type="submission" date="2013-11" db="EMBL/GenBank/DDBJ databases">
        <title>The Genome Sequence of Phytophthora parasitica P1976.</title>
        <authorList>
            <consortium name="The Broad Institute Genomics Platform"/>
            <person name="Russ C."/>
            <person name="Tyler B."/>
            <person name="Panabieres F."/>
            <person name="Shan W."/>
            <person name="Tripathy S."/>
            <person name="Grunwald N."/>
            <person name="Machado M."/>
            <person name="Johnson C.S."/>
            <person name="Walker B."/>
            <person name="Young S."/>
            <person name="Zeng Q."/>
            <person name="Gargeya S."/>
            <person name="Fitzgerald M."/>
            <person name="Haas B."/>
            <person name="Abouelleil A."/>
            <person name="Allen A.W."/>
            <person name="Alvarado L."/>
            <person name="Arachchi H.M."/>
            <person name="Berlin A.M."/>
            <person name="Chapman S.B."/>
            <person name="Gainer-Dewar J."/>
            <person name="Goldberg J."/>
            <person name="Griggs A."/>
            <person name="Gujja S."/>
            <person name="Hansen M."/>
            <person name="Howarth C."/>
            <person name="Imamovic A."/>
            <person name="Ireland A."/>
            <person name="Larimer J."/>
            <person name="McCowan C."/>
            <person name="Murphy C."/>
            <person name="Pearson M."/>
            <person name="Poon T.W."/>
            <person name="Priest M."/>
            <person name="Roberts A."/>
            <person name="Saif S."/>
            <person name="Shea T."/>
            <person name="Sisk P."/>
            <person name="Sykes S."/>
            <person name="Wortman J."/>
            <person name="Nusbaum C."/>
            <person name="Birren B."/>
        </authorList>
    </citation>
    <scope>NUCLEOTIDE SEQUENCE [LARGE SCALE GENOMIC DNA]</scope>
    <source>
        <strain evidence="2 3">P1976</strain>
    </source>
</reference>
<evidence type="ECO:0000313" key="2">
    <source>
        <dbReference type="EMBL" id="ETO58944.1"/>
    </source>
</evidence>
<protein>
    <submittedName>
        <fullName evidence="2">Uncharacterized protein</fullName>
    </submittedName>
</protein>
<feature type="region of interest" description="Disordered" evidence="1">
    <location>
        <begin position="76"/>
        <end position="124"/>
    </location>
</feature>
<name>A0A080YX33_PHYNI</name>
<gene>
    <name evidence="2" type="ORF">F444_22678</name>
</gene>
<dbReference type="Proteomes" id="UP000028582">
    <property type="component" value="Unassembled WGS sequence"/>
</dbReference>
<evidence type="ECO:0000256" key="1">
    <source>
        <dbReference type="SAM" id="MobiDB-lite"/>
    </source>
</evidence>
<evidence type="ECO:0000313" key="3">
    <source>
        <dbReference type="Proteomes" id="UP000028582"/>
    </source>
</evidence>
<accession>A0A080YX33</accession>
<organism evidence="2 3">
    <name type="scientific">Phytophthora nicotianae P1976</name>
    <dbReference type="NCBI Taxonomy" id="1317066"/>
    <lineage>
        <taxon>Eukaryota</taxon>
        <taxon>Sar</taxon>
        <taxon>Stramenopiles</taxon>
        <taxon>Oomycota</taxon>
        <taxon>Peronosporomycetes</taxon>
        <taxon>Peronosporales</taxon>
        <taxon>Peronosporaceae</taxon>
        <taxon>Phytophthora</taxon>
    </lineage>
</organism>
<feature type="non-terminal residue" evidence="2">
    <location>
        <position position="1"/>
    </location>
</feature>
<feature type="region of interest" description="Disordered" evidence="1">
    <location>
        <begin position="28"/>
        <end position="52"/>
    </location>
</feature>
<proteinExistence type="predicted"/>